<dbReference type="GeneID" id="81211415"/>
<evidence type="ECO:0000259" key="2">
    <source>
        <dbReference type="Pfam" id="PF00582"/>
    </source>
</evidence>
<protein>
    <submittedName>
        <fullName evidence="3">Universal stress protein</fullName>
    </submittedName>
</protein>
<dbReference type="CDD" id="cd00293">
    <property type="entry name" value="USP-like"/>
    <property type="match status" value="1"/>
</dbReference>
<gene>
    <name evidence="3" type="ORF">ACFQFD_01440</name>
</gene>
<dbReference type="PANTHER" id="PTHR46268">
    <property type="entry name" value="STRESS RESPONSE PROTEIN NHAX"/>
    <property type="match status" value="1"/>
</dbReference>
<feature type="domain" description="UspA" evidence="2">
    <location>
        <begin position="10"/>
        <end position="147"/>
    </location>
</feature>
<dbReference type="Proteomes" id="UP001596443">
    <property type="component" value="Unassembled WGS sequence"/>
</dbReference>
<reference evidence="3 4" key="1">
    <citation type="journal article" date="2019" name="Int. J. Syst. Evol. Microbiol.">
        <title>The Global Catalogue of Microorganisms (GCM) 10K type strain sequencing project: providing services to taxonomists for standard genome sequencing and annotation.</title>
        <authorList>
            <consortium name="The Broad Institute Genomics Platform"/>
            <consortium name="The Broad Institute Genome Sequencing Center for Infectious Disease"/>
            <person name="Wu L."/>
            <person name="Ma J."/>
        </authorList>
    </citation>
    <scope>NUCLEOTIDE SEQUENCE [LARGE SCALE GENOMIC DNA]</scope>
    <source>
        <strain evidence="3 4">SYNS20</strain>
    </source>
</reference>
<evidence type="ECO:0000313" key="4">
    <source>
        <dbReference type="Proteomes" id="UP001596443"/>
    </source>
</evidence>
<dbReference type="Pfam" id="PF00582">
    <property type="entry name" value="Usp"/>
    <property type="match status" value="1"/>
</dbReference>
<name>A0ABD5T5Q5_9EURY</name>
<dbReference type="AlphaFoldDB" id="A0ABD5T5Q5"/>
<comment type="similarity">
    <text evidence="1">Belongs to the universal stress protein A family.</text>
</comment>
<accession>A0ABD5T5Q5</accession>
<keyword evidence="4" id="KW-1185">Reference proteome</keyword>
<dbReference type="InterPro" id="IPR006015">
    <property type="entry name" value="Universal_stress_UspA"/>
</dbReference>
<dbReference type="PANTHER" id="PTHR46268:SF6">
    <property type="entry name" value="UNIVERSAL STRESS PROTEIN UP12"/>
    <property type="match status" value="1"/>
</dbReference>
<dbReference type="InterPro" id="IPR006016">
    <property type="entry name" value="UspA"/>
</dbReference>
<dbReference type="SUPFAM" id="SSF52402">
    <property type="entry name" value="Adenine nucleotide alpha hydrolases-like"/>
    <property type="match status" value="1"/>
</dbReference>
<dbReference type="PRINTS" id="PR01438">
    <property type="entry name" value="UNVRSLSTRESS"/>
</dbReference>
<evidence type="ECO:0000256" key="1">
    <source>
        <dbReference type="ARBA" id="ARBA00008791"/>
    </source>
</evidence>
<organism evidence="3 4">
    <name type="scientific">Halobaculum halobium</name>
    <dbReference type="NCBI Taxonomy" id="3032281"/>
    <lineage>
        <taxon>Archaea</taxon>
        <taxon>Methanobacteriati</taxon>
        <taxon>Methanobacteriota</taxon>
        <taxon>Stenosarchaea group</taxon>
        <taxon>Halobacteria</taxon>
        <taxon>Halobacteriales</taxon>
        <taxon>Haloferacaceae</taxon>
        <taxon>Halobaculum</taxon>
    </lineage>
</organism>
<sequence length="147" mass="15651">MSEATGIEVHDILVPTDGSKAAMKAARQAIDLANKNDATVHAMYVMDMGDADFVAVPSDIAETRTRLEKKGRGFTNDISELAGEAGVDCVTVVKSGIPEDEIIEYAEAEGVDLIVIGKRGRADPDKPLIGSTTKRVLGRTEVPVRVV</sequence>
<dbReference type="RefSeq" id="WP_284063519.1">
    <property type="nucleotide sequence ID" value="NZ_CP126159.1"/>
</dbReference>
<dbReference type="Gene3D" id="3.40.50.620">
    <property type="entry name" value="HUPs"/>
    <property type="match status" value="1"/>
</dbReference>
<proteinExistence type="inferred from homology"/>
<comment type="caution">
    <text evidence="3">The sequence shown here is derived from an EMBL/GenBank/DDBJ whole genome shotgun (WGS) entry which is preliminary data.</text>
</comment>
<evidence type="ECO:0000313" key="3">
    <source>
        <dbReference type="EMBL" id="MFC6784698.1"/>
    </source>
</evidence>
<dbReference type="InterPro" id="IPR014729">
    <property type="entry name" value="Rossmann-like_a/b/a_fold"/>
</dbReference>
<dbReference type="EMBL" id="JBHSWX010000001">
    <property type="protein sequence ID" value="MFC6784698.1"/>
    <property type="molecule type" value="Genomic_DNA"/>
</dbReference>